<feature type="region of interest" description="Disordered" evidence="2">
    <location>
        <begin position="394"/>
        <end position="427"/>
    </location>
</feature>
<evidence type="ECO:0000256" key="1">
    <source>
        <dbReference type="ARBA" id="ARBA00008775"/>
    </source>
</evidence>
<name>A0A848L6L6_9ACTN</name>
<dbReference type="InterPro" id="IPR051324">
    <property type="entry name" value="Stress/Tellurium_Resist"/>
</dbReference>
<evidence type="ECO:0000313" key="4">
    <source>
        <dbReference type="EMBL" id="NMO03248.1"/>
    </source>
</evidence>
<reference evidence="4 5" key="1">
    <citation type="submission" date="2020-04" db="EMBL/GenBank/DDBJ databases">
        <title>Gordonia sp. nov. TBRC 11910.</title>
        <authorList>
            <person name="Suriyachadkun C."/>
        </authorList>
    </citation>
    <scope>NUCLEOTIDE SEQUENCE [LARGE SCALE GENOMIC DNA]</scope>
    <source>
        <strain evidence="4 5">TBRC 11910</strain>
    </source>
</reference>
<dbReference type="RefSeq" id="WP_170195757.1">
    <property type="nucleotide sequence ID" value="NZ_JABBNB010000021.1"/>
</dbReference>
<keyword evidence="5" id="KW-1185">Reference proteome</keyword>
<accession>A0A848L6L6</accession>
<comment type="caution">
    <text evidence="4">The sequence shown here is derived from an EMBL/GenBank/DDBJ whole genome shotgun (WGS) entry which is preliminary data.</text>
</comment>
<feature type="region of interest" description="Disordered" evidence="2">
    <location>
        <begin position="164"/>
        <end position="184"/>
    </location>
</feature>
<dbReference type="CDD" id="cd06974">
    <property type="entry name" value="TerD_like"/>
    <property type="match status" value="1"/>
</dbReference>
<evidence type="ECO:0000313" key="5">
    <source>
        <dbReference type="Proteomes" id="UP000550729"/>
    </source>
</evidence>
<dbReference type="InterPro" id="IPR003325">
    <property type="entry name" value="TerD"/>
</dbReference>
<proteinExistence type="inferred from homology"/>
<dbReference type="Pfam" id="PF02342">
    <property type="entry name" value="TerD"/>
    <property type="match status" value="1"/>
</dbReference>
<dbReference type="EMBL" id="JABBNB010000021">
    <property type="protein sequence ID" value="NMO03248.1"/>
    <property type="molecule type" value="Genomic_DNA"/>
</dbReference>
<feature type="domain" description="TerD" evidence="3">
    <location>
        <begin position="24"/>
        <end position="155"/>
    </location>
</feature>
<comment type="similarity">
    <text evidence="1">Belongs to the CAPAB/TerDEXZ family.</text>
</comment>
<dbReference type="PANTHER" id="PTHR32097">
    <property type="entry name" value="CAMP-BINDING PROTEIN 1-RELATED"/>
    <property type="match status" value="1"/>
</dbReference>
<dbReference type="Proteomes" id="UP000550729">
    <property type="component" value="Unassembled WGS sequence"/>
</dbReference>
<dbReference type="Gene3D" id="2.60.60.30">
    <property type="entry name" value="sav2460 like domains"/>
    <property type="match status" value="1"/>
</dbReference>
<dbReference type="PANTHER" id="PTHR32097:SF4">
    <property type="entry name" value="GENERAL STRESS PROTEIN 16U"/>
    <property type="match status" value="1"/>
</dbReference>
<dbReference type="AlphaFoldDB" id="A0A848L6L6"/>
<organism evidence="4 5">
    <name type="scientific">Gordonia asplenii</name>
    <dbReference type="NCBI Taxonomy" id="2725283"/>
    <lineage>
        <taxon>Bacteria</taxon>
        <taxon>Bacillati</taxon>
        <taxon>Actinomycetota</taxon>
        <taxon>Actinomycetes</taxon>
        <taxon>Mycobacteriales</taxon>
        <taxon>Gordoniaceae</taxon>
        <taxon>Gordonia</taxon>
    </lineage>
</organism>
<evidence type="ECO:0000259" key="3">
    <source>
        <dbReference type="Pfam" id="PF02342"/>
    </source>
</evidence>
<protein>
    <submittedName>
        <fullName evidence="4">TerD family protein</fullName>
    </submittedName>
</protein>
<evidence type="ECO:0000256" key="2">
    <source>
        <dbReference type="SAM" id="MobiDB-lite"/>
    </source>
</evidence>
<sequence length="427" mass="45386">MNELMKGARVDVPAGRYTVALDSASDGLVDAAAVLLAVSGRVRSDDDFVFFNQPVGPGVEISAGHVVEVDLNRVPADISRVLITGSTEAQGVSFGAVMGLSIRVSGSSSFVFCPEALTTETVLQTVAFYRRGDGWRIDAIGQGYQDGLAAFATDHGISVDEPELVESPASPAPAPAPSAGSPVSMEKVRISMTKESASRTATIDLRKSQGDPDWVLTVGLEWDGRGAKYGKSGKVTSYGTGDLDVYFFVRNEQTNDYVVISGDPGRHGSLDAWPNVKHFGDSKGPGRGKPAVEQVQVLPQENGQMAVSVYQSVDNGLGALNTFGNPRVAVRYGRRGRKGLPGPDADEILVHVGNNKNAFWATIAMIDVENGILTVEGETQYSRAFSEAMPGIDSNGKWVRAPKGGPRGQSKKRNKGQGLSHYRGRCV</sequence>
<gene>
    <name evidence="4" type="ORF">HH308_18700</name>
</gene>